<comment type="similarity">
    <text evidence="2">Belongs to the amino acid-polyamine-organocation (APC) superfamily. Spore germination protein (SGP) (TC 2.A.3.9) family.</text>
</comment>
<feature type="transmembrane region" description="Helical" evidence="8">
    <location>
        <begin position="113"/>
        <end position="132"/>
    </location>
</feature>
<comment type="caution">
    <text evidence="9">The sequence shown here is derived from an EMBL/GenBank/DDBJ whole genome shotgun (WGS) entry which is preliminary data.</text>
</comment>
<comment type="subcellular location">
    <subcellularLocation>
        <location evidence="1">Membrane</location>
        <topology evidence="1">Multi-pass membrane protein</topology>
    </subcellularLocation>
</comment>
<evidence type="ECO:0000313" key="9">
    <source>
        <dbReference type="EMBL" id="RCW49431.1"/>
    </source>
</evidence>
<gene>
    <name evidence="9" type="ORF">DFP97_10489</name>
</gene>
<feature type="transmembrane region" description="Helical" evidence="8">
    <location>
        <begin position="178"/>
        <end position="201"/>
    </location>
</feature>
<accession>A0A368W4S4</accession>
<dbReference type="AlphaFoldDB" id="A0A368W4S4"/>
<feature type="transmembrane region" description="Helical" evidence="8">
    <location>
        <begin position="72"/>
        <end position="93"/>
    </location>
</feature>
<dbReference type="GO" id="GO:0009847">
    <property type="term" value="P:spore germination"/>
    <property type="evidence" value="ECO:0007669"/>
    <property type="project" value="InterPro"/>
</dbReference>
<keyword evidence="7 8" id="KW-0472">Membrane</keyword>
<feature type="transmembrane region" description="Helical" evidence="8">
    <location>
        <begin position="331"/>
        <end position="352"/>
    </location>
</feature>
<evidence type="ECO:0000256" key="8">
    <source>
        <dbReference type="SAM" id="Phobius"/>
    </source>
</evidence>
<evidence type="ECO:0000256" key="4">
    <source>
        <dbReference type="ARBA" id="ARBA00022544"/>
    </source>
</evidence>
<reference evidence="9 10" key="1">
    <citation type="submission" date="2018-07" db="EMBL/GenBank/DDBJ databases">
        <title>Genomic Encyclopedia of Type Strains, Phase III (KMG-III): the genomes of soil and plant-associated and newly described type strains.</title>
        <authorList>
            <person name="Whitman W."/>
        </authorList>
    </citation>
    <scope>NUCLEOTIDE SEQUENCE [LARGE SCALE GENOMIC DNA]</scope>
    <source>
        <strain evidence="9 10">CECT 7506</strain>
    </source>
</reference>
<dbReference type="GO" id="GO:0016020">
    <property type="term" value="C:membrane"/>
    <property type="evidence" value="ECO:0007669"/>
    <property type="project" value="UniProtKB-SubCell"/>
</dbReference>
<dbReference type="NCBIfam" id="TIGR00912">
    <property type="entry name" value="2A0309"/>
    <property type="match status" value="1"/>
</dbReference>
<feature type="transmembrane region" description="Helical" evidence="8">
    <location>
        <begin position="213"/>
        <end position="236"/>
    </location>
</feature>
<feature type="transmembrane region" description="Helical" evidence="8">
    <location>
        <begin position="302"/>
        <end position="319"/>
    </location>
</feature>
<dbReference type="EMBL" id="QPJD01000004">
    <property type="protein sequence ID" value="RCW49431.1"/>
    <property type="molecule type" value="Genomic_DNA"/>
</dbReference>
<evidence type="ECO:0000256" key="5">
    <source>
        <dbReference type="ARBA" id="ARBA00022692"/>
    </source>
</evidence>
<proteinExistence type="inferred from homology"/>
<protein>
    <submittedName>
        <fullName evidence="9">Spore germination protein KB</fullName>
    </submittedName>
</protein>
<dbReference type="RefSeq" id="WP_181873391.1">
    <property type="nucleotide sequence ID" value="NZ_QPJD01000004.1"/>
</dbReference>
<dbReference type="PANTHER" id="PTHR34975">
    <property type="entry name" value="SPORE GERMINATION PROTEIN A2"/>
    <property type="match status" value="1"/>
</dbReference>
<evidence type="ECO:0000256" key="2">
    <source>
        <dbReference type="ARBA" id="ARBA00007998"/>
    </source>
</evidence>
<dbReference type="Pfam" id="PF03845">
    <property type="entry name" value="Spore_permease"/>
    <property type="match status" value="1"/>
</dbReference>
<feature type="transmembrane region" description="Helical" evidence="8">
    <location>
        <begin position="267"/>
        <end position="290"/>
    </location>
</feature>
<keyword evidence="5 8" id="KW-0812">Transmembrane</keyword>
<dbReference type="Proteomes" id="UP000252415">
    <property type="component" value="Unassembled WGS sequence"/>
</dbReference>
<keyword evidence="6 8" id="KW-1133">Transmembrane helix</keyword>
<evidence type="ECO:0000256" key="7">
    <source>
        <dbReference type="ARBA" id="ARBA00023136"/>
    </source>
</evidence>
<feature type="transmembrane region" description="Helical" evidence="8">
    <location>
        <begin position="34"/>
        <end position="52"/>
    </location>
</feature>
<evidence type="ECO:0000256" key="1">
    <source>
        <dbReference type="ARBA" id="ARBA00004141"/>
    </source>
</evidence>
<evidence type="ECO:0000256" key="6">
    <source>
        <dbReference type="ARBA" id="ARBA00022989"/>
    </source>
</evidence>
<dbReference type="PANTHER" id="PTHR34975:SF2">
    <property type="entry name" value="SPORE GERMINATION PROTEIN A2"/>
    <property type="match status" value="1"/>
</dbReference>
<feature type="transmembrane region" description="Helical" evidence="8">
    <location>
        <begin position="144"/>
        <end position="166"/>
    </location>
</feature>
<sequence length="363" mass="40213">MKILTTWQLYGLVLLFLLGTSVVFGIASTAKQDAWITACISTFFGAALLWLYSKLYETNVDKNWSGLLTGSFGRYVGSILCVIYVFIFIYSAGRDLRDIGELTSTFLLPKTPIGITMVLFQLLVSYICYAGVERMGRLAELNVPVIFIIFLLEVILLVASGTIHLSLLTPVAAEWKPIITAAIPGNLTVPYSEAFAFAAFWSKTMPPKNFRKAAILSCATAGLIFIVLDILAISSIGPELFARSFFPLMTTFHLVNFADFIQNIDPFIVTAFLIGVLFKISIFTYAACAMISDLWKVNIRSAVIPVSAIVFLFAFYMTESLSSHLFTGHQWAIWVVFMPFFVIFPMLTLLVIKLKKIVGIGGS</sequence>
<feature type="transmembrane region" description="Helical" evidence="8">
    <location>
        <begin position="7"/>
        <end position="28"/>
    </location>
</feature>
<organism evidence="9 10">
    <name type="scientific">Paenibacillus prosopidis</name>
    <dbReference type="NCBI Taxonomy" id="630520"/>
    <lineage>
        <taxon>Bacteria</taxon>
        <taxon>Bacillati</taxon>
        <taxon>Bacillota</taxon>
        <taxon>Bacilli</taxon>
        <taxon>Bacillales</taxon>
        <taxon>Paenibacillaceae</taxon>
        <taxon>Paenibacillus</taxon>
    </lineage>
</organism>
<name>A0A368W4S4_9BACL</name>
<keyword evidence="4" id="KW-0309">Germination</keyword>
<keyword evidence="3" id="KW-0813">Transport</keyword>
<keyword evidence="10" id="KW-1185">Reference proteome</keyword>
<evidence type="ECO:0000256" key="3">
    <source>
        <dbReference type="ARBA" id="ARBA00022448"/>
    </source>
</evidence>
<dbReference type="InterPro" id="IPR004761">
    <property type="entry name" value="Spore_GerAB"/>
</dbReference>
<evidence type="ECO:0000313" key="10">
    <source>
        <dbReference type="Proteomes" id="UP000252415"/>
    </source>
</evidence>